<keyword evidence="6 11" id="KW-0175">Coiled coil</keyword>
<dbReference type="Pfam" id="PF10431">
    <property type="entry name" value="ClpB_D2-small"/>
    <property type="match status" value="1"/>
</dbReference>
<dbReference type="InterPro" id="IPR003593">
    <property type="entry name" value="AAA+_ATPase"/>
</dbReference>
<dbReference type="InterPro" id="IPR028299">
    <property type="entry name" value="ClpA/B_CS2"/>
</dbReference>
<organism evidence="13 14">
    <name type="scientific">Glutamicibacter nicotianae</name>
    <name type="common">Arthrobacter nicotianae</name>
    <dbReference type="NCBI Taxonomy" id="37929"/>
    <lineage>
        <taxon>Bacteria</taxon>
        <taxon>Bacillati</taxon>
        <taxon>Actinomycetota</taxon>
        <taxon>Actinomycetes</taxon>
        <taxon>Micrococcales</taxon>
        <taxon>Micrococcaceae</taxon>
        <taxon>Glutamicibacter</taxon>
    </lineage>
</organism>
<protein>
    <submittedName>
        <fullName evidence="13">ATPase AAA</fullName>
    </submittedName>
</protein>
<dbReference type="CDD" id="cd00009">
    <property type="entry name" value="AAA"/>
    <property type="match status" value="1"/>
</dbReference>
<evidence type="ECO:0000256" key="1">
    <source>
        <dbReference type="ARBA" id="ARBA00008675"/>
    </source>
</evidence>
<evidence type="ECO:0000256" key="6">
    <source>
        <dbReference type="ARBA" id="ARBA00023054"/>
    </source>
</evidence>
<dbReference type="InterPro" id="IPR001270">
    <property type="entry name" value="ClpA/B"/>
</dbReference>
<sequence length="852" mass="92170">MPAFFGAPSDGSFEEFLSRFLSSRAQAARPIDITRLLSARTHEAVATAAAISQEHGHDEIDSLHLLMALLRTEPVGEHLTAMGIDIEALSADAIARMPKAQERDEKPSRLSSAAQRSLFDAYQVARNYGSTYIDPDHLFLAFVFNPESPVSQLLAQHGVTGQSLQQAAMEQAQRGSNDAQNQNDAESDVSMLERYGTDLTLLAADGQIDPVIGRKEEMDQVIEILARRTKNNPVLIGEAGVGKTAIAEGLARAIIDDEVPAQLRNAALISVDLPGMLAGTRYRGDFEQRLTGLLDEVAAAEGQVLLFIDEMHLLVGAGSGESGNMDAANILKPRLARGELHMIGATTLDEFRKVEKDSALARRFGKVTVAEPSEETALAILEGLRESYEEHHQVQYTPEALKAAVTLSARYLSDRQLPDKAIDLIDIAGARRSIAAGDAEDVQSLRAELVDAEREKSRAIGEERFEEAGAWRDHIAEMTARIKAAEESGDAEVTRVVDEMQISQVISRSTGIPTSRISGDDKARLASLEDSLHASVIGQHDAVAAVASAVRRNRTGMSPAGRPIGSFLFLGPTGVGKTELAKALAANLFGSADSLVRIDMSEYGEKHTVARLIGAPPGYVGHDEPGQLTEKIRRNPYSVVLLDEIEKAHPDVFNVLLQVLDDGRLTDSAGRTVDFSNTLILMTSNLGGEYLANKAGNFGFTSANAASEAGEVRAKVMGKVREFMRPEFLNRLDEVLLFSKLSPSEIGQIVKLVIAETEARLADQELKLEVSDAAVQWLAGEGYDPEFGARPLRRLVQRKVQDAIADLLISDALAAGDTVSVDYVADKLKVQKKVDLPTPPAHSEHAPSYFDS</sequence>
<dbReference type="Gene3D" id="1.10.1780.10">
    <property type="entry name" value="Clp, N-terminal domain"/>
    <property type="match status" value="1"/>
</dbReference>
<name>A0ABQ0RK00_GLUNI</name>
<dbReference type="SUPFAM" id="SSF52540">
    <property type="entry name" value="P-loop containing nucleoside triphosphate hydrolases"/>
    <property type="match status" value="2"/>
</dbReference>
<evidence type="ECO:0000256" key="11">
    <source>
        <dbReference type="SAM" id="Coils"/>
    </source>
</evidence>
<keyword evidence="5" id="KW-0346">Stress response</keyword>
<keyword evidence="7 10" id="KW-0143">Chaperone</keyword>
<dbReference type="InterPro" id="IPR003959">
    <property type="entry name" value="ATPase_AAA_core"/>
</dbReference>
<feature type="domain" description="Clp R" evidence="12">
    <location>
        <begin position="33"/>
        <end position="176"/>
    </location>
</feature>
<dbReference type="Gene3D" id="3.40.50.300">
    <property type="entry name" value="P-loop containing nucleotide triphosphate hydrolases"/>
    <property type="match status" value="2"/>
</dbReference>
<dbReference type="PRINTS" id="PR00300">
    <property type="entry name" value="CLPPROTEASEA"/>
</dbReference>
<dbReference type="PROSITE" id="PS51903">
    <property type="entry name" value="CLP_R"/>
    <property type="match status" value="1"/>
</dbReference>
<dbReference type="SUPFAM" id="SSF81923">
    <property type="entry name" value="Double Clp-N motif"/>
    <property type="match status" value="1"/>
</dbReference>
<feature type="coiled-coil region" evidence="11">
    <location>
        <begin position="435"/>
        <end position="462"/>
    </location>
</feature>
<evidence type="ECO:0000313" key="13">
    <source>
        <dbReference type="EMBL" id="GEC12127.1"/>
    </source>
</evidence>
<dbReference type="InterPro" id="IPR036628">
    <property type="entry name" value="Clp_N_dom_sf"/>
</dbReference>
<dbReference type="SMART" id="SM01086">
    <property type="entry name" value="ClpB_D2-small"/>
    <property type="match status" value="1"/>
</dbReference>
<evidence type="ECO:0000256" key="8">
    <source>
        <dbReference type="ARBA" id="ARBA00026057"/>
    </source>
</evidence>
<dbReference type="Gene3D" id="4.10.860.10">
    <property type="entry name" value="UVR domain"/>
    <property type="match status" value="1"/>
</dbReference>
<dbReference type="Pfam" id="PF02861">
    <property type="entry name" value="Clp_N"/>
    <property type="match status" value="1"/>
</dbReference>
<keyword evidence="14" id="KW-1185">Reference proteome</keyword>
<dbReference type="InterPro" id="IPR041546">
    <property type="entry name" value="ClpA/ClpB_AAA_lid"/>
</dbReference>
<dbReference type="EMBL" id="BJNE01000004">
    <property type="protein sequence ID" value="GEC12127.1"/>
    <property type="molecule type" value="Genomic_DNA"/>
</dbReference>
<dbReference type="PANTHER" id="PTHR11638">
    <property type="entry name" value="ATP-DEPENDENT CLP PROTEASE"/>
    <property type="match status" value="1"/>
</dbReference>
<evidence type="ECO:0000256" key="4">
    <source>
        <dbReference type="ARBA" id="ARBA00022840"/>
    </source>
</evidence>
<dbReference type="Proteomes" id="UP000316242">
    <property type="component" value="Unassembled WGS sequence"/>
</dbReference>
<reference evidence="13 14" key="1">
    <citation type="submission" date="2019-06" db="EMBL/GenBank/DDBJ databases">
        <title>Whole genome shotgun sequence of Glutamicibacter nicotianae NBRC 14234.</title>
        <authorList>
            <person name="Hosoyama A."/>
            <person name="Uohara A."/>
            <person name="Ohji S."/>
            <person name="Ichikawa N."/>
        </authorList>
    </citation>
    <scope>NUCLEOTIDE SEQUENCE [LARGE SCALE GENOMIC DNA]</scope>
    <source>
        <strain evidence="13 14">NBRC 14234</strain>
    </source>
</reference>
<dbReference type="PANTHER" id="PTHR11638:SF18">
    <property type="entry name" value="HEAT SHOCK PROTEIN 104"/>
    <property type="match status" value="1"/>
</dbReference>
<dbReference type="InterPro" id="IPR004176">
    <property type="entry name" value="Clp_R_N"/>
</dbReference>
<keyword evidence="4 10" id="KW-0067">ATP-binding</keyword>
<comment type="similarity">
    <text evidence="1 10">Belongs to the ClpA/ClpB family.</text>
</comment>
<keyword evidence="2 9" id="KW-0677">Repeat</keyword>
<dbReference type="Pfam" id="PF00004">
    <property type="entry name" value="AAA"/>
    <property type="match status" value="1"/>
</dbReference>
<accession>A0ABQ0RK00</accession>
<evidence type="ECO:0000256" key="2">
    <source>
        <dbReference type="ARBA" id="ARBA00022737"/>
    </source>
</evidence>
<comment type="caution">
    <text evidence="13">The sequence shown here is derived from an EMBL/GenBank/DDBJ whole genome shotgun (WGS) entry which is preliminary data.</text>
</comment>
<dbReference type="PROSITE" id="PS00870">
    <property type="entry name" value="CLPAB_1"/>
    <property type="match status" value="1"/>
</dbReference>
<comment type="subunit">
    <text evidence="8">Homohexamer. The oligomerization is ATP-dependent.</text>
</comment>
<gene>
    <name evidence="13" type="ORF">ANI01nite_13300</name>
</gene>
<keyword evidence="3 10" id="KW-0547">Nucleotide-binding</keyword>
<evidence type="ECO:0000256" key="5">
    <source>
        <dbReference type="ARBA" id="ARBA00023016"/>
    </source>
</evidence>
<dbReference type="InterPro" id="IPR050130">
    <property type="entry name" value="ClpA_ClpB"/>
</dbReference>
<proteinExistence type="inferred from homology"/>
<evidence type="ECO:0000259" key="12">
    <source>
        <dbReference type="PROSITE" id="PS51903"/>
    </source>
</evidence>
<dbReference type="Gene3D" id="1.10.8.60">
    <property type="match status" value="2"/>
</dbReference>
<evidence type="ECO:0000256" key="9">
    <source>
        <dbReference type="PROSITE-ProRule" id="PRU01251"/>
    </source>
</evidence>
<dbReference type="CDD" id="cd19499">
    <property type="entry name" value="RecA-like_ClpB_Hsp104-like"/>
    <property type="match status" value="1"/>
</dbReference>
<dbReference type="Pfam" id="PF17871">
    <property type="entry name" value="AAA_lid_9"/>
    <property type="match status" value="1"/>
</dbReference>
<dbReference type="InterPro" id="IPR019489">
    <property type="entry name" value="Clp_ATPase_C"/>
</dbReference>
<dbReference type="SMART" id="SM00382">
    <property type="entry name" value="AAA"/>
    <property type="match status" value="2"/>
</dbReference>
<evidence type="ECO:0000313" key="14">
    <source>
        <dbReference type="Proteomes" id="UP000316242"/>
    </source>
</evidence>
<evidence type="ECO:0000256" key="3">
    <source>
        <dbReference type="ARBA" id="ARBA00022741"/>
    </source>
</evidence>
<dbReference type="RefSeq" id="WP_141356874.1">
    <property type="nucleotide sequence ID" value="NZ_BAAAWM010000001.1"/>
</dbReference>
<dbReference type="InterPro" id="IPR027417">
    <property type="entry name" value="P-loop_NTPase"/>
</dbReference>
<evidence type="ECO:0000256" key="10">
    <source>
        <dbReference type="RuleBase" id="RU004432"/>
    </source>
</evidence>
<evidence type="ECO:0000256" key="7">
    <source>
        <dbReference type="ARBA" id="ARBA00023186"/>
    </source>
</evidence>
<dbReference type="PROSITE" id="PS00871">
    <property type="entry name" value="CLPAB_2"/>
    <property type="match status" value="1"/>
</dbReference>
<dbReference type="Pfam" id="PF07724">
    <property type="entry name" value="AAA_2"/>
    <property type="match status" value="1"/>
</dbReference>
<dbReference type="InterPro" id="IPR018368">
    <property type="entry name" value="ClpA/B_CS1"/>
</dbReference>